<protein>
    <submittedName>
        <fullName evidence="1">Uncharacterized protein</fullName>
    </submittedName>
</protein>
<name>A0AAW2KDX2_9LAMI</name>
<proteinExistence type="predicted"/>
<evidence type="ECO:0000313" key="1">
    <source>
        <dbReference type="EMBL" id="KAL0304876.1"/>
    </source>
</evidence>
<accession>A0AAW2KDX2</accession>
<gene>
    <name evidence="1" type="ORF">Sangu_3063800</name>
</gene>
<comment type="caution">
    <text evidence="1">The sequence shown here is derived from an EMBL/GenBank/DDBJ whole genome shotgun (WGS) entry which is preliminary data.</text>
</comment>
<dbReference type="AlphaFoldDB" id="A0AAW2KDX2"/>
<reference evidence="1" key="2">
    <citation type="journal article" date="2024" name="Plant">
        <title>Genomic evolution and insights into agronomic trait innovations of Sesamum species.</title>
        <authorList>
            <person name="Miao H."/>
            <person name="Wang L."/>
            <person name="Qu L."/>
            <person name="Liu H."/>
            <person name="Sun Y."/>
            <person name="Le M."/>
            <person name="Wang Q."/>
            <person name="Wei S."/>
            <person name="Zheng Y."/>
            <person name="Lin W."/>
            <person name="Duan Y."/>
            <person name="Cao H."/>
            <person name="Xiong S."/>
            <person name="Wang X."/>
            <person name="Wei L."/>
            <person name="Li C."/>
            <person name="Ma Q."/>
            <person name="Ju M."/>
            <person name="Zhao R."/>
            <person name="Li G."/>
            <person name="Mu C."/>
            <person name="Tian Q."/>
            <person name="Mei H."/>
            <person name="Zhang T."/>
            <person name="Gao T."/>
            <person name="Zhang H."/>
        </authorList>
    </citation>
    <scope>NUCLEOTIDE SEQUENCE</scope>
    <source>
        <strain evidence="1">G01</strain>
    </source>
</reference>
<reference evidence="1" key="1">
    <citation type="submission" date="2020-06" db="EMBL/GenBank/DDBJ databases">
        <authorList>
            <person name="Li T."/>
            <person name="Hu X."/>
            <person name="Zhang T."/>
            <person name="Song X."/>
            <person name="Zhang H."/>
            <person name="Dai N."/>
            <person name="Sheng W."/>
            <person name="Hou X."/>
            <person name="Wei L."/>
        </authorList>
    </citation>
    <scope>NUCLEOTIDE SEQUENCE</scope>
    <source>
        <strain evidence="1">G01</strain>
        <tissue evidence="1">Leaf</tissue>
    </source>
</reference>
<sequence length="164" mass="18488">MTVNVVSFKLKITAKDSAAPKNNAPNEKLQRKLTLKEMQEKQYPFLDSNVPEIFDDLLHAKFIKFPEMKRSEEAGQIDNPKILQIPSRSWTINTRLLCVQGQGYAIGSPSSASRNGTLRKVLGDSKPFSKAEAHFADAKYYIGKLQMEKRSRPPNNQSHTVIKA</sequence>
<organism evidence="1">
    <name type="scientific">Sesamum angustifolium</name>
    <dbReference type="NCBI Taxonomy" id="2727405"/>
    <lineage>
        <taxon>Eukaryota</taxon>
        <taxon>Viridiplantae</taxon>
        <taxon>Streptophyta</taxon>
        <taxon>Embryophyta</taxon>
        <taxon>Tracheophyta</taxon>
        <taxon>Spermatophyta</taxon>
        <taxon>Magnoliopsida</taxon>
        <taxon>eudicotyledons</taxon>
        <taxon>Gunneridae</taxon>
        <taxon>Pentapetalae</taxon>
        <taxon>asterids</taxon>
        <taxon>lamiids</taxon>
        <taxon>Lamiales</taxon>
        <taxon>Pedaliaceae</taxon>
        <taxon>Sesamum</taxon>
    </lineage>
</organism>
<dbReference type="EMBL" id="JACGWK010000166">
    <property type="protein sequence ID" value="KAL0304876.1"/>
    <property type="molecule type" value="Genomic_DNA"/>
</dbReference>